<evidence type="ECO:0008006" key="4">
    <source>
        <dbReference type="Google" id="ProtNLM"/>
    </source>
</evidence>
<sequence>MSLVELIVAMTLMAAVGAMFTGGILQVYRSLNKTDSDYTAQSQLNQAFGTLDREIRYAKSVSTPATVGSDFYVEYLIQINNVDTCVELRLNTSGGLLQRRTWAQSVTPLAPSTWGVLASNVTATTPFTVYALDKQNLTGYRFQRLTLNFTSTSGGGGTGTSRQTVVTFAALNATASDNASTCIEGRKVT</sequence>
<protein>
    <recommendedName>
        <fullName evidence="4">Prepilin-type N-terminal cleavage/methylation domain-containing protein</fullName>
    </recommendedName>
</protein>
<feature type="transmembrane region" description="Helical" evidence="1">
    <location>
        <begin position="6"/>
        <end position="28"/>
    </location>
</feature>
<dbReference type="Proteomes" id="UP000598174">
    <property type="component" value="Unassembled WGS sequence"/>
</dbReference>
<comment type="caution">
    <text evidence="2">The sequence shown here is derived from an EMBL/GenBank/DDBJ whole genome shotgun (WGS) entry which is preliminary data.</text>
</comment>
<evidence type="ECO:0000256" key="1">
    <source>
        <dbReference type="SAM" id="Phobius"/>
    </source>
</evidence>
<organism evidence="2 3">
    <name type="scientific">Paractinoplanes ferrugineus</name>
    <dbReference type="NCBI Taxonomy" id="113564"/>
    <lineage>
        <taxon>Bacteria</taxon>
        <taxon>Bacillati</taxon>
        <taxon>Actinomycetota</taxon>
        <taxon>Actinomycetes</taxon>
        <taxon>Micromonosporales</taxon>
        <taxon>Micromonosporaceae</taxon>
        <taxon>Paractinoplanes</taxon>
    </lineage>
</organism>
<evidence type="ECO:0000313" key="3">
    <source>
        <dbReference type="Proteomes" id="UP000598174"/>
    </source>
</evidence>
<proteinExistence type="predicted"/>
<gene>
    <name evidence="2" type="ORF">Afe05nite_29100</name>
</gene>
<keyword evidence="1" id="KW-0472">Membrane</keyword>
<evidence type="ECO:0000313" key="2">
    <source>
        <dbReference type="EMBL" id="GIE11070.1"/>
    </source>
</evidence>
<keyword evidence="1" id="KW-0812">Transmembrane</keyword>
<keyword evidence="3" id="KW-1185">Reference proteome</keyword>
<keyword evidence="1" id="KW-1133">Transmembrane helix</keyword>
<dbReference type="AlphaFoldDB" id="A0A919MFZ3"/>
<accession>A0A919MFZ3</accession>
<name>A0A919MFZ3_9ACTN</name>
<dbReference type="EMBL" id="BOMM01000022">
    <property type="protein sequence ID" value="GIE11070.1"/>
    <property type="molecule type" value="Genomic_DNA"/>
</dbReference>
<reference evidence="2" key="1">
    <citation type="submission" date="2021-01" db="EMBL/GenBank/DDBJ databases">
        <title>Whole genome shotgun sequence of Actinoplanes ferrugineus NBRC 15555.</title>
        <authorList>
            <person name="Komaki H."/>
            <person name="Tamura T."/>
        </authorList>
    </citation>
    <scope>NUCLEOTIDE SEQUENCE</scope>
    <source>
        <strain evidence="2">NBRC 15555</strain>
    </source>
</reference>